<organism evidence="1 2">
    <name type="scientific">Pseudovirgaria hyperparasitica</name>
    <dbReference type="NCBI Taxonomy" id="470096"/>
    <lineage>
        <taxon>Eukaryota</taxon>
        <taxon>Fungi</taxon>
        <taxon>Dikarya</taxon>
        <taxon>Ascomycota</taxon>
        <taxon>Pezizomycotina</taxon>
        <taxon>Dothideomycetes</taxon>
        <taxon>Dothideomycetes incertae sedis</taxon>
        <taxon>Acrospermales</taxon>
        <taxon>Acrospermaceae</taxon>
        <taxon>Pseudovirgaria</taxon>
    </lineage>
</organism>
<name>A0A6A6WFU2_9PEZI</name>
<gene>
    <name evidence="1" type="ORF">EJ05DRAFT_251045</name>
</gene>
<evidence type="ECO:0000313" key="2">
    <source>
        <dbReference type="Proteomes" id="UP000799437"/>
    </source>
</evidence>
<protein>
    <submittedName>
        <fullName evidence="1">Uncharacterized protein</fullName>
    </submittedName>
</protein>
<dbReference type="Proteomes" id="UP000799437">
    <property type="component" value="Unassembled WGS sequence"/>
</dbReference>
<sequence>MAHPRPDGQTLNSTNVSFMSSLWAIKAGTLEEKVQILWNGILNTYFPPTEPYKIAIKAVVLTDNTALDAVIFEIHALQEPRSSQHLQEPRSSHQLQERQIFMVECKRISEDTLEGWLGAQAQLLGYLESNSNVATCSGMYGACTIGSKVMFFEWIKDSHRLTAISPMLDMKEPIDRPVVEDMLIRVKQYGWIRTN</sequence>
<evidence type="ECO:0000313" key="1">
    <source>
        <dbReference type="EMBL" id="KAF2761049.1"/>
    </source>
</evidence>
<proteinExistence type="predicted"/>
<keyword evidence="2" id="KW-1185">Reference proteome</keyword>
<dbReference type="EMBL" id="ML996567">
    <property type="protein sequence ID" value="KAF2761049.1"/>
    <property type="molecule type" value="Genomic_DNA"/>
</dbReference>
<reference evidence="1" key="1">
    <citation type="journal article" date="2020" name="Stud. Mycol.">
        <title>101 Dothideomycetes genomes: a test case for predicting lifestyles and emergence of pathogens.</title>
        <authorList>
            <person name="Haridas S."/>
            <person name="Albert R."/>
            <person name="Binder M."/>
            <person name="Bloem J."/>
            <person name="Labutti K."/>
            <person name="Salamov A."/>
            <person name="Andreopoulos B."/>
            <person name="Baker S."/>
            <person name="Barry K."/>
            <person name="Bills G."/>
            <person name="Bluhm B."/>
            <person name="Cannon C."/>
            <person name="Castanera R."/>
            <person name="Culley D."/>
            <person name="Daum C."/>
            <person name="Ezra D."/>
            <person name="Gonzalez J."/>
            <person name="Henrissat B."/>
            <person name="Kuo A."/>
            <person name="Liang C."/>
            <person name="Lipzen A."/>
            <person name="Lutzoni F."/>
            <person name="Magnuson J."/>
            <person name="Mondo S."/>
            <person name="Nolan M."/>
            <person name="Ohm R."/>
            <person name="Pangilinan J."/>
            <person name="Park H.-J."/>
            <person name="Ramirez L."/>
            <person name="Alfaro M."/>
            <person name="Sun H."/>
            <person name="Tritt A."/>
            <person name="Yoshinaga Y."/>
            <person name="Zwiers L.-H."/>
            <person name="Turgeon B."/>
            <person name="Goodwin S."/>
            <person name="Spatafora J."/>
            <person name="Crous P."/>
            <person name="Grigoriev I."/>
        </authorList>
    </citation>
    <scope>NUCLEOTIDE SEQUENCE</scope>
    <source>
        <strain evidence="1">CBS 121739</strain>
    </source>
</reference>
<dbReference type="GeneID" id="54481222"/>
<dbReference type="OrthoDB" id="4499616at2759"/>
<accession>A0A6A6WFU2</accession>
<dbReference type="RefSeq" id="XP_033603500.1">
    <property type="nucleotide sequence ID" value="XM_033740168.1"/>
</dbReference>
<dbReference type="AlphaFoldDB" id="A0A6A6WFU2"/>